<evidence type="ECO:0000256" key="1">
    <source>
        <dbReference type="SAM" id="SignalP"/>
    </source>
</evidence>
<keyword evidence="1" id="KW-0732">Signal</keyword>
<feature type="chain" id="PRO_5011118133" description="Lipoprotein" evidence="1">
    <location>
        <begin position="24"/>
        <end position="132"/>
    </location>
</feature>
<reference evidence="2" key="1">
    <citation type="submission" date="2016-01" db="EMBL/GenBank/DDBJ databases">
        <authorList>
            <person name="Peeters C."/>
        </authorList>
    </citation>
    <scope>NUCLEOTIDE SEQUENCE [LARGE SCALE GENOMIC DNA]</scope>
    <source>
        <strain evidence="2">LMG 22940</strain>
    </source>
</reference>
<comment type="caution">
    <text evidence="2">The sequence shown here is derived from an EMBL/GenBank/DDBJ whole genome shotgun (WGS) entry which is preliminary data.</text>
</comment>
<keyword evidence="3" id="KW-1185">Reference proteome</keyword>
<sequence>MVTRLWRIALATALLALTTWASAADFDGSKALICATVEAHACGVGEVCVRDLPDSFGVPQFMRIDFANKTIAGPKRTTAIREIDKGADQLLLQGTELGYAWSIALDKTSGEMALTLVNRDDVFVVFGNCTPP</sequence>
<gene>
    <name evidence="2" type="ORF">AWB68_00135</name>
</gene>
<dbReference type="AlphaFoldDB" id="A0A158EZ29"/>
<evidence type="ECO:0000313" key="2">
    <source>
        <dbReference type="EMBL" id="SAL12804.1"/>
    </source>
</evidence>
<protein>
    <recommendedName>
        <fullName evidence="4">Lipoprotein</fullName>
    </recommendedName>
</protein>
<name>A0A158EZ29_9BURK</name>
<dbReference type="EMBL" id="FCON02000001">
    <property type="protein sequence ID" value="SAL12804.1"/>
    <property type="molecule type" value="Genomic_DNA"/>
</dbReference>
<dbReference type="Proteomes" id="UP000054770">
    <property type="component" value="Unassembled WGS sequence"/>
</dbReference>
<organism evidence="2 3">
    <name type="scientific">Caballeronia choica</name>
    <dbReference type="NCBI Taxonomy" id="326476"/>
    <lineage>
        <taxon>Bacteria</taxon>
        <taxon>Pseudomonadati</taxon>
        <taxon>Pseudomonadota</taxon>
        <taxon>Betaproteobacteria</taxon>
        <taxon>Burkholderiales</taxon>
        <taxon>Burkholderiaceae</taxon>
        <taxon>Caballeronia</taxon>
    </lineage>
</organism>
<feature type="signal peptide" evidence="1">
    <location>
        <begin position="1"/>
        <end position="23"/>
    </location>
</feature>
<evidence type="ECO:0008006" key="4">
    <source>
        <dbReference type="Google" id="ProtNLM"/>
    </source>
</evidence>
<evidence type="ECO:0000313" key="3">
    <source>
        <dbReference type="Proteomes" id="UP000054770"/>
    </source>
</evidence>
<accession>A0A158EZ29</accession>
<proteinExistence type="predicted"/>